<dbReference type="SUPFAM" id="SSF81383">
    <property type="entry name" value="F-box domain"/>
    <property type="match status" value="1"/>
</dbReference>
<keyword evidence="3" id="KW-1185">Reference proteome</keyword>
<dbReference type="Gene3D" id="1.20.1280.50">
    <property type="match status" value="1"/>
</dbReference>
<evidence type="ECO:0000259" key="1">
    <source>
        <dbReference type="PROSITE" id="PS50181"/>
    </source>
</evidence>
<evidence type="ECO:0000313" key="3">
    <source>
        <dbReference type="Proteomes" id="UP000717328"/>
    </source>
</evidence>
<dbReference type="AlphaFoldDB" id="A0A9P7GTH3"/>
<dbReference type="Proteomes" id="UP000717328">
    <property type="component" value="Unassembled WGS sequence"/>
</dbReference>
<reference evidence="2" key="2">
    <citation type="submission" date="2021-10" db="EMBL/GenBank/DDBJ databases">
        <title>Phylogenomics reveals ancestral predisposition of the termite-cultivated fungus Termitomyces towards a domesticated lifestyle.</title>
        <authorList>
            <person name="Auxier B."/>
            <person name="Grum-Grzhimaylo A."/>
            <person name="Cardenas M.E."/>
            <person name="Lodge J.D."/>
            <person name="Laessoe T."/>
            <person name="Pedersen O."/>
            <person name="Smith M.E."/>
            <person name="Kuyper T.W."/>
            <person name="Franco-Molano E.A."/>
            <person name="Baroni T.J."/>
            <person name="Aanen D.K."/>
        </authorList>
    </citation>
    <scope>NUCLEOTIDE SEQUENCE</scope>
    <source>
        <strain evidence="2">D49</strain>
    </source>
</reference>
<comment type="caution">
    <text evidence="2">The sequence shown here is derived from an EMBL/GenBank/DDBJ whole genome shotgun (WGS) entry which is preliminary data.</text>
</comment>
<reference evidence="2" key="1">
    <citation type="submission" date="2021-02" db="EMBL/GenBank/DDBJ databases">
        <authorList>
            <person name="Nieuwenhuis M."/>
            <person name="Van De Peppel L.J.J."/>
        </authorList>
    </citation>
    <scope>NUCLEOTIDE SEQUENCE</scope>
    <source>
        <strain evidence="2">D49</strain>
    </source>
</reference>
<accession>A0A9P7GTH3</accession>
<evidence type="ECO:0000313" key="2">
    <source>
        <dbReference type="EMBL" id="KAG5654213.1"/>
    </source>
</evidence>
<dbReference type="InterPro" id="IPR036047">
    <property type="entry name" value="F-box-like_dom_sf"/>
</dbReference>
<sequence>MPPSPPSHGPVTIIALPNETLHTIFLHISQSALVNISRVSQRFRAVSERLLYSSIVLDDALSESSPSPSKTLRWCESMHSRQHLIDVTKRLQIRWHADLRARTFPSLSRVCAHISDVLRTLVYLESLEIFLGPANLPPQNHHPAHDQLHAVERVIQGAHFPRLRQCSLGADYTKGVQPYTNVLPAFLASAPELRSLKLPDHPSALALPPTALPFLASFRGSADTAAALIPGRPVHALALVGADSDVTRENLPRMTLGSVPLRYLDLSAMSVRPVLLRNVSTHFPLLTHLRVKLALRHTLHYAWSGIRLLAGLSAVLSAFVQLELIDLSPTEVDGTGRADAKEELVLAAEWGSACPSLRCVIFPSETQWRHTGEDGGWAIVQP</sequence>
<proteinExistence type="predicted"/>
<dbReference type="EMBL" id="JABCKI010000016">
    <property type="protein sequence ID" value="KAG5654213.1"/>
    <property type="molecule type" value="Genomic_DNA"/>
</dbReference>
<name>A0A9P7GTH3_9AGAR</name>
<dbReference type="OrthoDB" id="3247499at2759"/>
<dbReference type="PROSITE" id="PS50181">
    <property type="entry name" value="FBOX"/>
    <property type="match status" value="1"/>
</dbReference>
<protein>
    <recommendedName>
        <fullName evidence="1">F-box domain-containing protein</fullName>
    </recommendedName>
</protein>
<dbReference type="InterPro" id="IPR001810">
    <property type="entry name" value="F-box_dom"/>
</dbReference>
<feature type="domain" description="F-box" evidence="1">
    <location>
        <begin position="10"/>
        <end position="55"/>
    </location>
</feature>
<organism evidence="2 3">
    <name type="scientific">Sphagnurus paluster</name>
    <dbReference type="NCBI Taxonomy" id="117069"/>
    <lineage>
        <taxon>Eukaryota</taxon>
        <taxon>Fungi</taxon>
        <taxon>Dikarya</taxon>
        <taxon>Basidiomycota</taxon>
        <taxon>Agaricomycotina</taxon>
        <taxon>Agaricomycetes</taxon>
        <taxon>Agaricomycetidae</taxon>
        <taxon>Agaricales</taxon>
        <taxon>Tricholomatineae</taxon>
        <taxon>Lyophyllaceae</taxon>
        <taxon>Sphagnurus</taxon>
    </lineage>
</organism>
<dbReference type="Pfam" id="PF12937">
    <property type="entry name" value="F-box-like"/>
    <property type="match status" value="1"/>
</dbReference>
<gene>
    <name evidence="2" type="ORF">H0H81_006247</name>
</gene>